<keyword evidence="1" id="KW-0472">Membrane</keyword>
<feature type="transmembrane region" description="Helical" evidence="1">
    <location>
        <begin position="967"/>
        <end position="989"/>
    </location>
</feature>
<dbReference type="Gene3D" id="1.20.1640.10">
    <property type="entry name" value="Multidrug efflux transporter AcrB transmembrane domain"/>
    <property type="match status" value="2"/>
</dbReference>
<feature type="transmembrane region" description="Helical" evidence="1">
    <location>
        <begin position="870"/>
        <end position="888"/>
    </location>
</feature>
<feature type="transmembrane region" description="Helical" evidence="1">
    <location>
        <begin position="995"/>
        <end position="1018"/>
    </location>
</feature>
<feature type="transmembrane region" description="Helical" evidence="1">
    <location>
        <begin position="893"/>
        <end position="912"/>
    </location>
</feature>
<keyword evidence="1" id="KW-0812">Transmembrane</keyword>
<dbReference type="InterPro" id="IPR027463">
    <property type="entry name" value="AcrB_DN_DC_subdom"/>
</dbReference>
<dbReference type="Pfam" id="PF00873">
    <property type="entry name" value="ACR_tran"/>
    <property type="match status" value="1"/>
</dbReference>
<organism evidence="2 3">
    <name type="scientific">Photobacterium rosenbergii</name>
    <dbReference type="NCBI Taxonomy" id="294936"/>
    <lineage>
        <taxon>Bacteria</taxon>
        <taxon>Pseudomonadati</taxon>
        <taxon>Pseudomonadota</taxon>
        <taxon>Gammaproteobacteria</taxon>
        <taxon>Vibrionales</taxon>
        <taxon>Vibrionaceae</taxon>
        <taxon>Photobacterium</taxon>
    </lineage>
</organism>
<dbReference type="Gene3D" id="3.30.70.1320">
    <property type="entry name" value="Multidrug efflux transporter AcrB pore domain like"/>
    <property type="match status" value="1"/>
</dbReference>
<dbReference type="PANTHER" id="PTHR32063">
    <property type="match status" value="1"/>
</dbReference>
<dbReference type="Gene3D" id="3.30.70.1430">
    <property type="entry name" value="Multidrug efflux transporter AcrB pore domain"/>
    <property type="match status" value="2"/>
</dbReference>
<feature type="transmembrane region" description="Helical" evidence="1">
    <location>
        <begin position="12"/>
        <end position="32"/>
    </location>
</feature>
<dbReference type="PANTHER" id="PTHR32063:SF18">
    <property type="entry name" value="CATION EFFLUX SYSTEM PROTEIN"/>
    <property type="match status" value="1"/>
</dbReference>
<gene>
    <name evidence="2" type="ORF">C9J01_11810</name>
</gene>
<dbReference type="SUPFAM" id="SSF82866">
    <property type="entry name" value="Multidrug efflux transporter AcrB transmembrane domain"/>
    <property type="match status" value="2"/>
</dbReference>
<dbReference type="GO" id="GO:0005886">
    <property type="term" value="C:plasma membrane"/>
    <property type="evidence" value="ECO:0007669"/>
    <property type="project" value="TreeGrafter"/>
</dbReference>
<feature type="transmembrane region" description="Helical" evidence="1">
    <location>
        <begin position="918"/>
        <end position="939"/>
    </location>
</feature>
<keyword evidence="1" id="KW-1133">Transmembrane helix</keyword>
<dbReference type="EMBL" id="PYMB01000003">
    <property type="protein sequence ID" value="PSW13509.1"/>
    <property type="molecule type" value="Genomic_DNA"/>
</dbReference>
<dbReference type="AlphaFoldDB" id="A0A2T3NG23"/>
<feature type="transmembrane region" description="Helical" evidence="1">
    <location>
        <begin position="386"/>
        <end position="409"/>
    </location>
</feature>
<protein>
    <submittedName>
        <fullName evidence="2">AcrB/AcrD/AcrF family protein</fullName>
    </submittedName>
</protein>
<evidence type="ECO:0000313" key="3">
    <source>
        <dbReference type="Proteomes" id="UP000241346"/>
    </source>
</evidence>
<evidence type="ECO:0000313" key="2">
    <source>
        <dbReference type="EMBL" id="PSW13509.1"/>
    </source>
</evidence>
<feature type="transmembrane region" description="Helical" evidence="1">
    <location>
        <begin position="430"/>
        <end position="450"/>
    </location>
</feature>
<dbReference type="PRINTS" id="PR00702">
    <property type="entry name" value="ACRIFLAVINRP"/>
</dbReference>
<feature type="transmembrane region" description="Helical" evidence="1">
    <location>
        <begin position="462"/>
        <end position="489"/>
    </location>
</feature>
<sequence length="1024" mass="112458">MNITQLALQKKQLMGLVILAAVMLGITSFLSIPQAQDPGFPIRTAQVITSFPGASPEHVEELVTDKLEKAIQEMPELDSVNSLSKYGVSIITVDIKDSYKELRPVWDSLRRKVDGVQNELPAAAGRSSVNDEYGDVYGIVISVVANDYHYSELKDIADQVRDEFLRLPLVGKVDIYGAQEERIFVEYENSHLQELGISPNYLAQFLASKNTLLSGGEWHTEHEVMSIEPSGNLESVEALKRTFIPLPNTHEVLPLGNIANIYRGYETPARSMVTTNGDNSLALAIAMIDGGNIVKLGEQVDELLDQLEQTYPWGVNFEIIAYQPELVENTVDSFVSNLFQAIAVVSGVMLVTLGLRTGLIVASLIPVTIAATIGIMYWLQIGLDQVSLAALMIALGMLVDNSIVMAESIMTRMERGQKAFDAAIDAAGELKLSLLTSSLTTSAAFLPIFLAESTTGEYTAPLFKVVSITLLASWFFSLTMIPMLCLLFLKIKRPAEKAISSQEPQDSRFERLYSQALSTLLRYRYRTLSVVVVAFGMAIYSFRFIPVIFFPPSEDPTFKLEIELPVGSPLSKTVAVTESIDDYLETLKADPELASEGLTNWAAFIGNGGPRYVLSHTSKPASPNYAVYLLNTTSGEVVDKLMADIDRHFFSQYPDVVHSTRKIENGAAIKNPIEVRIMGSDTEQLFSLADAVKQKLSMINGVRSINDDWGNKTKNLFVNIDEAQAQRLGINNADIAQVIQASTTGIQISEYRENEDIIPIMLKASSQQYNGKDLPTSMNVLTHTLDSIPLGHVAKANLEWQPALIPRRDRMKAITVSASLAPNLTAAEVNKQLRPWLNEQQDSWPTGYRWELGGVAESSGNANKSIFDKLPIAAVIILMLLMAQFNCIRKTSIILMTIPLGLIGVAVGLHLAQSYIGFMTLLGIISLAGIVINNAIVLIDRIDIERQDGLGHYDAIVEAAKRRMRPILLTTATTVVGMIPLWLGGGIMWEPMAIAIIFGLLGATLLTLGVVPVLYAVFFRVKAK</sequence>
<dbReference type="Gene3D" id="3.30.70.1440">
    <property type="entry name" value="Multidrug efflux transporter AcrB pore domain"/>
    <property type="match status" value="1"/>
</dbReference>
<dbReference type="OrthoDB" id="9757940at2"/>
<reference evidence="2 3" key="1">
    <citation type="submission" date="2018-03" db="EMBL/GenBank/DDBJ databases">
        <title>Whole genome sequencing of Histamine producing bacteria.</title>
        <authorList>
            <person name="Butler K."/>
        </authorList>
    </citation>
    <scope>NUCLEOTIDE SEQUENCE [LARGE SCALE GENOMIC DNA]</scope>
    <source>
        <strain evidence="2 3">DSM 19138</strain>
    </source>
</reference>
<dbReference type="GO" id="GO:0042910">
    <property type="term" value="F:xenobiotic transmembrane transporter activity"/>
    <property type="evidence" value="ECO:0007669"/>
    <property type="project" value="TreeGrafter"/>
</dbReference>
<dbReference type="Gene3D" id="3.30.2090.10">
    <property type="entry name" value="Multidrug efflux transporter AcrB TolC docking domain, DN and DC subdomains"/>
    <property type="match status" value="2"/>
</dbReference>
<accession>A0A2T3NG23</accession>
<dbReference type="Proteomes" id="UP000241346">
    <property type="component" value="Unassembled WGS sequence"/>
</dbReference>
<name>A0A2T3NG23_9GAMM</name>
<feature type="transmembrane region" description="Helical" evidence="1">
    <location>
        <begin position="360"/>
        <end position="380"/>
    </location>
</feature>
<feature type="transmembrane region" description="Helical" evidence="1">
    <location>
        <begin position="334"/>
        <end position="353"/>
    </location>
</feature>
<feature type="transmembrane region" description="Helical" evidence="1">
    <location>
        <begin position="528"/>
        <end position="550"/>
    </location>
</feature>
<dbReference type="SUPFAM" id="SSF82714">
    <property type="entry name" value="Multidrug efflux transporter AcrB TolC docking domain, DN and DC subdomains"/>
    <property type="match status" value="2"/>
</dbReference>
<evidence type="ECO:0000256" key="1">
    <source>
        <dbReference type="SAM" id="Phobius"/>
    </source>
</evidence>
<proteinExistence type="predicted"/>
<dbReference type="InterPro" id="IPR001036">
    <property type="entry name" value="Acrflvin-R"/>
</dbReference>
<dbReference type="SUPFAM" id="SSF82693">
    <property type="entry name" value="Multidrug efflux transporter AcrB pore domain, PN1, PN2, PC1 and PC2 subdomains"/>
    <property type="match status" value="2"/>
</dbReference>
<comment type="caution">
    <text evidence="2">The sequence shown here is derived from an EMBL/GenBank/DDBJ whole genome shotgun (WGS) entry which is preliminary data.</text>
</comment>
<dbReference type="RefSeq" id="WP_107298330.1">
    <property type="nucleotide sequence ID" value="NZ_PYMB01000003.1"/>
</dbReference>